<dbReference type="PANTHER" id="PTHR42912">
    <property type="entry name" value="METHYLTRANSFERASE"/>
    <property type="match status" value="1"/>
</dbReference>
<accession>A0A3M8QR57</accession>
<dbReference type="CDD" id="cd02440">
    <property type="entry name" value="AdoMet_MTases"/>
    <property type="match status" value="1"/>
</dbReference>
<gene>
    <name evidence="2" type="ORF">EC580_12245</name>
</gene>
<dbReference type="OrthoDB" id="323463at2"/>
<dbReference type="GO" id="GO:0008757">
    <property type="term" value="F:S-adenosylmethionine-dependent methyltransferase activity"/>
    <property type="evidence" value="ECO:0007669"/>
    <property type="project" value="InterPro"/>
</dbReference>
<comment type="caution">
    <text evidence="2">The sequence shown here is derived from an EMBL/GenBank/DDBJ whole genome shotgun (WGS) entry which is preliminary data.</text>
</comment>
<dbReference type="Pfam" id="PF08241">
    <property type="entry name" value="Methyltransf_11"/>
    <property type="match status" value="1"/>
</dbReference>
<dbReference type="AlphaFoldDB" id="A0A3M8QR57"/>
<dbReference type="GO" id="GO:0032259">
    <property type="term" value="P:methylation"/>
    <property type="evidence" value="ECO:0007669"/>
    <property type="project" value="UniProtKB-KW"/>
</dbReference>
<evidence type="ECO:0000259" key="1">
    <source>
        <dbReference type="Pfam" id="PF08241"/>
    </source>
</evidence>
<proteinExistence type="predicted"/>
<evidence type="ECO:0000313" key="2">
    <source>
        <dbReference type="EMBL" id="RNF58769.1"/>
    </source>
</evidence>
<dbReference type="SUPFAM" id="SSF53335">
    <property type="entry name" value="S-adenosyl-L-methionine-dependent methyltransferases"/>
    <property type="match status" value="1"/>
</dbReference>
<dbReference type="RefSeq" id="WP_123105454.1">
    <property type="nucleotide sequence ID" value="NZ_CP127527.1"/>
</dbReference>
<protein>
    <submittedName>
        <fullName evidence="2">Methyltransferase domain-containing protein</fullName>
    </submittedName>
</protein>
<dbReference type="InterPro" id="IPR050508">
    <property type="entry name" value="Methyltransf_Superfamily"/>
</dbReference>
<dbReference type="InterPro" id="IPR029063">
    <property type="entry name" value="SAM-dependent_MTases_sf"/>
</dbReference>
<keyword evidence="2" id="KW-0489">Methyltransferase</keyword>
<sequence length="202" mass="21604">MSARSLRAAYGVWAPIYDAMVAGFSAPLRQRSLAQIHKQGPSRVLLVGAGTGLDLPHIPKDCVTVGLDLTHGMLLRARSKGAALLVEGDCEALPFPDASFDIVVLHLILAVTAHAAAALREAARVLRPGGRILVLDKFLRPGQRAPLRRLIGPLLGPIATHTDLVFEEVLAACPELRCIADEPAAVNGWFRLIRLHKDGAQG</sequence>
<reference evidence="2" key="1">
    <citation type="submission" date="2018-10" db="EMBL/GenBank/DDBJ databases">
        <title>Acidithiobacillus sulfuriphilus sp. nov.: an extremely acidophilic sulfur-oxidizing chemolithotroph isolated from a neutral pH environment.</title>
        <authorList>
            <person name="Falagan C."/>
            <person name="Moya-Beltran A."/>
            <person name="Quatrini R."/>
            <person name="Johnson D.B."/>
        </authorList>
    </citation>
    <scope>NUCLEOTIDE SEQUENCE [LARGE SCALE GENOMIC DNA]</scope>
    <source>
        <strain evidence="2">CJ-2</strain>
    </source>
</reference>
<dbReference type="InterPro" id="IPR013216">
    <property type="entry name" value="Methyltransf_11"/>
</dbReference>
<name>A0A3M8QR57_9PROT</name>
<organism evidence="2">
    <name type="scientific">Acidithiobacillus sulfuriphilus</name>
    <dbReference type="NCBI Taxonomy" id="1867749"/>
    <lineage>
        <taxon>Bacteria</taxon>
        <taxon>Pseudomonadati</taxon>
        <taxon>Pseudomonadota</taxon>
        <taxon>Acidithiobacillia</taxon>
        <taxon>Acidithiobacillales</taxon>
        <taxon>Acidithiobacillaceae</taxon>
        <taxon>Acidithiobacillus</taxon>
    </lineage>
</organism>
<feature type="domain" description="Methyltransferase type 11" evidence="1">
    <location>
        <begin position="46"/>
        <end position="133"/>
    </location>
</feature>
<keyword evidence="2" id="KW-0808">Transferase</keyword>
<dbReference type="Gene3D" id="3.40.50.150">
    <property type="entry name" value="Vaccinia Virus protein VP39"/>
    <property type="match status" value="1"/>
</dbReference>
<dbReference type="EMBL" id="RIZI01000189">
    <property type="protein sequence ID" value="RNF58769.1"/>
    <property type="molecule type" value="Genomic_DNA"/>
</dbReference>